<feature type="region of interest" description="Disordered" evidence="1">
    <location>
        <begin position="83"/>
        <end position="133"/>
    </location>
</feature>
<keyword evidence="3" id="KW-1185">Reference proteome</keyword>
<name>A0ABD3PV23_9STRA</name>
<accession>A0ABD3PV23</accession>
<organism evidence="2 3">
    <name type="scientific">Cyclotella cryptica</name>
    <dbReference type="NCBI Taxonomy" id="29204"/>
    <lineage>
        <taxon>Eukaryota</taxon>
        <taxon>Sar</taxon>
        <taxon>Stramenopiles</taxon>
        <taxon>Ochrophyta</taxon>
        <taxon>Bacillariophyta</taxon>
        <taxon>Coscinodiscophyceae</taxon>
        <taxon>Thalassiosirophycidae</taxon>
        <taxon>Stephanodiscales</taxon>
        <taxon>Stephanodiscaceae</taxon>
        <taxon>Cyclotella</taxon>
    </lineage>
</organism>
<evidence type="ECO:0000313" key="3">
    <source>
        <dbReference type="Proteomes" id="UP001516023"/>
    </source>
</evidence>
<evidence type="ECO:0000313" key="2">
    <source>
        <dbReference type="EMBL" id="KAL3791509.1"/>
    </source>
</evidence>
<protein>
    <submittedName>
        <fullName evidence="2">Uncharacterized protein</fullName>
    </submittedName>
</protein>
<feature type="region of interest" description="Disordered" evidence="1">
    <location>
        <begin position="1"/>
        <end position="44"/>
    </location>
</feature>
<evidence type="ECO:0000256" key="1">
    <source>
        <dbReference type="SAM" id="MobiDB-lite"/>
    </source>
</evidence>
<dbReference type="Proteomes" id="UP001516023">
    <property type="component" value="Unassembled WGS sequence"/>
</dbReference>
<sequence length="352" mass="39187">MANTQSGILRSSPRYASSTPDARTSSGTNDTKQRSQGTTARVRPVRSLADLVKCSVQLHEEMHEIRVVEQEEALWVTSCPAAAADGETEAASVPKESQPDDEDDANSSDDENDEHEINITQDRDNESVSSGDDEDEEILLMLGLSDLLHDSSDLDPADDVLKRRDLRPFRKLWEMLMQWATPSTTKLVCEYHDMNNDLCQTASPISHGEIVQNTDTAEEYYTRNTVEIGASRRAGIMNMLRMNVSRSLSELQKIKEYDVSDRRGVEKRLANLVNTFDCSGRAADFDMKLWRGMTTILIAIVSPATSSSARDDVNVVWVPPSIVTLGLVADEYRYLTQSALMSLSIDEGFKEA</sequence>
<dbReference type="EMBL" id="JABMIG020000113">
    <property type="protein sequence ID" value="KAL3791509.1"/>
    <property type="molecule type" value="Genomic_DNA"/>
</dbReference>
<gene>
    <name evidence="2" type="ORF">HJC23_011540</name>
</gene>
<feature type="compositionally biased region" description="Acidic residues" evidence="1">
    <location>
        <begin position="99"/>
        <end position="114"/>
    </location>
</feature>
<comment type="caution">
    <text evidence="2">The sequence shown here is derived from an EMBL/GenBank/DDBJ whole genome shotgun (WGS) entry which is preliminary data.</text>
</comment>
<feature type="compositionally biased region" description="Polar residues" evidence="1">
    <location>
        <begin position="1"/>
        <end position="39"/>
    </location>
</feature>
<dbReference type="AlphaFoldDB" id="A0ABD3PV23"/>
<proteinExistence type="predicted"/>
<feature type="compositionally biased region" description="Basic and acidic residues" evidence="1">
    <location>
        <begin position="115"/>
        <end position="126"/>
    </location>
</feature>
<reference evidence="2 3" key="1">
    <citation type="journal article" date="2020" name="G3 (Bethesda)">
        <title>Improved Reference Genome for Cyclotella cryptica CCMP332, a Model for Cell Wall Morphogenesis, Salinity Adaptation, and Lipid Production in Diatoms (Bacillariophyta).</title>
        <authorList>
            <person name="Roberts W.R."/>
            <person name="Downey K.M."/>
            <person name="Ruck E.C."/>
            <person name="Traller J.C."/>
            <person name="Alverson A.J."/>
        </authorList>
    </citation>
    <scope>NUCLEOTIDE SEQUENCE [LARGE SCALE GENOMIC DNA]</scope>
    <source>
        <strain evidence="2 3">CCMP332</strain>
    </source>
</reference>